<evidence type="ECO:0000313" key="3">
    <source>
        <dbReference type="Proteomes" id="UP000520592"/>
    </source>
</evidence>
<feature type="chain" id="PRO_5031526298" evidence="1">
    <location>
        <begin position="20"/>
        <end position="45"/>
    </location>
</feature>
<evidence type="ECO:0000313" key="2">
    <source>
        <dbReference type="EMBL" id="NWC36927.1"/>
    </source>
</evidence>
<dbReference type="AlphaFoldDB" id="A0A7Y7YIC9"/>
<organism evidence="2 3">
    <name type="scientific">Pseudomonas gingeri</name>
    <dbReference type="NCBI Taxonomy" id="117681"/>
    <lineage>
        <taxon>Bacteria</taxon>
        <taxon>Pseudomonadati</taxon>
        <taxon>Pseudomonadota</taxon>
        <taxon>Gammaproteobacteria</taxon>
        <taxon>Pseudomonadales</taxon>
        <taxon>Pseudomonadaceae</taxon>
        <taxon>Pseudomonas</taxon>
    </lineage>
</organism>
<keyword evidence="1" id="KW-0732">Signal</keyword>
<name>A0A7Y7YIC9_9PSED</name>
<proteinExistence type="predicted"/>
<accession>A0A7Y7YIC9</accession>
<protein>
    <submittedName>
        <fullName evidence="2">Uncharacterized protein</fullName>
    </submittedName>
</protein>
<dbReference type="RefSeq" id="WP_177060548.1">
    <property type="nucleotide sequence ID" value="NZ_JACAPB010000030.1"/>
</dbReference>
<sequence length="45" mass="4829">MRPAACLILFLYLLTPAHGARPPEIVMDTRNCQTGSGLQDDPASS</sequence>
<feature type="signal peptide" evidence="1">
    <location>
        <begin position="1"/>
        <end position="19"/>
    </location>
</feature>
<dbReference type="EMBL" id="JACAQD010000049">
    <property type="protein sequence ID" value="NWC36927.1"/>
    <property type="molecule type" value="Genomic_DNA"/>
</dbReference>
<gene>
    <name evidence="2" type="ORF">HX876_31720</name>
</gene>
<comment type="caution">
    <text evidence="2">The sequence shown here is derived from an EMBL/GenBank/DDBJ whole genome shotgun (WGS) entry which is preliminary data.</text>
</comment>
<reference evidence="2 3" key="1">
    <citation type="submission" date="2020-04" db="EMBL/GenBank/DDBJ databases">
        <title>Molecular characterization of pseudomonads from Agaricus bisporus reveal novel blotch 2 pathogens in Western Europe.</title>
        <authorList>
            <person name="Taparia T."/>
            <person name="Krijger M."/>
            <person name="Haynes E."/>
            <person name="Elpinstone J.G."/>
            <person name="Noble R."/>
            <person name="Van Der Wolf J."/>
        </authorList>
    </citation>
    <scope>NUCLEOTIDE SEQUENCE [LARGE SCALE GENOMIC DNA]</scope>
    <source>
        <strain evidence="2 3">IPO3737</strain>
    </source>
</reference>
<dbReference type="Proteomes" id="UP000520592">
    <property type="component" value="Unassembled WGS sequence"/>
</dbReference>
<evidence type="ECO:0000256" key="1">
    <source>
        <dbReference type="SAM" id="SignalP"/>
    </source>
</evidence>